<gene>
    <name evidence="1" type="ORF">DGMP_18890</name>
</gene>
<dbReference type="RefSeq" id="WP_228857228.1">
    <property type="nucleotide sequence ID" value="NZ_AP024086.1"/>
</dbReference>
<dbReference type="Proteomes" id="UP000826725">
    <property type="component" value="Chromosome"/>
</dbReference>
<keyword evidence="2" id="KW-1185">Reference proteome</keyword>
<proteinExistence type="predicted"/>
<organism evidence="1 2">
    <name type="scientific">Desulfomarina profundi</name>
    <dbReference type="NCBI Taxonomy" id="2772557"/>
    <lineage>
        <taxon>Bacteria</taxon>
        <taxon>Pseudomonadati</taxon>
        <taxon>Thermodesulfobacteriota</taxon>
        <taxon>Desulfobulbia</taxon>
        <taxon>Desulfobulbales</taxon>
        <taxon>Desulfobulbaceae</taxon>
        <taxon>Desulfomarina</taxon>
    </lineage>
</organism>
<protein>
    <submittedName>
        <fullName evidence="1">Uncharacterized protein</fullName>
    </submittedName>
</protein>
<dbReference type="AlphaFoldDB" id="A0A8D5FTP7"/>
<accession>A0A8D5FTP7</accession>
<sequence>MFFPGVGGGRSTGVVAVEVCLRFSALGEKALQGLVEFQKNRIRRMEAGLFPAGARTLGKLFGFGFGNVKKKGMK</sequence>
<evidence type="ECO:0000313" key="1">
    <source>
        <dbReference type="EMBL" id="BCL61196.1"/>
    </source>
</evidence>
<evidence type="ECO:0000313" key="2">
    <source>
        <dbReference type="Proteomes" id="UP000826725"/>
    </source>
</evidence>
<dbReference type="EMBL" id="AP024086">
    <property type="protein sequence ID" value="BCL61196.1"/>
    <property type="molecule type" value="Genomic_DNA"/>
</dbReference>
<dbReference type="KEGG" id="dbk:DGMP_18890"/>
<name>A0A8D5FTP7_9BACT</name>
<reference evidence="1" key="1">
    <citation type="submission" date="2020-09" db="EMBL/GenBank/DDBJ databases">
        <title>Desulfogranum mesoprofundum gen. nov., sp. nov., a novel mesophilic, sulfate-reducing chemolithoautotroph isolated from a deep-sea hydrothermal vent chimney in the Suiyo Seamount.</title>
        <authorList>
            <person name="Hashimoto Y."/>
            <person name="Nakagawa S."/>
        </authorList>
    </citation>
    <scope>NUCLEOTIDE SEQUENCE</scope>
    <source>
        <strain evidence="1">KT2</strain>
    </source>
</reference>